<comment type="caution">
    <text evidence="1">The sequence shown here is derived from an EMBL/GenBank/DDBJ whole genome shotgun (WGS) entry which is preliminary data.</text>
</comment>
<protein>
    <submittedName>
        <fullName evidence="1">Uncharacterized protein</fullName>
    </submittedName>
</protein>
<organism evidence="1 2">
    <name type="scientific">Bacteroides pyogenes F0041</name>
    <dbReference type="NCBI Taxonomy" id="1321819"/>
    <lineage>
        <taxon>Bacteria</taxon>
        <taxon>Pseudomonadati</taxon>
        <taxon>Bacteroidota</taxon>
        <taxon>Bacteroidia</taxon>
        <taxon>Bacteroidales</taxon>
        <taxon>Bacteroidaceae</taxon>
        <taxon>Bacteroides</taxon>
    </lineage>
</organism>
<name>U2E837_9BACE</name>
<dbReference type="AlphaFoldDB" id="U2E837"/>
<sequence length="59" mass="7083">MLFACSVFVTVEIIRVFFIISEAQRYNKRPKYTNRFYLCDITFSYRCRISVSISKMKKA</sequence>
<accession>U2E837</accession>
<evidence type="ECO:0000313" key="1">
    <source>
        <dbReference type="EMBL" id="ERI88661.1"/>
    </source>
</evidence>
<evidence type="ECO:0000313" key="2">
    <source>
        <dbReference type="Proteomes" id="UP000016496"/>
    </source>
</evidence>
<dbReference type="Proteomes" id="UP000016496">
    <property type="component" value="Unassembled WGS sequence"/>
</dbReference>
<dbReference type="EMBL" id="AWSV01000027">
    <property type="protein sequence ID" value="ERI88661.1"/>
    <property type="molecule type" value="Genomic_DNA"/>
</dbReference>
<proteinExistence type="predicted"/>
<gene>
    <name evidence="1" type="ORF">HMPREF1981_00442</name>
</gene>
<reference evidence="1 2" key="1">
    <citation type="submission" date="2013-08" db="EMBL/GenBank/DDBJ databases">
        <authorList>
            <person name="Weinstock G."/>
            <person name="Sodergren E."/>
            <person name="Wylie T."/>
            <person name="Fulton L."/>
            <person name="Fulton R."/>
            <person name="Fronick C."/>
            <person name="O'Laughlin M."/>
            <person name="Godfrey J."/>
            <person name="Miner T."/>
            <person name="Herter B."/>
            <person name="Appelbaum E."/>
            <person name="Cordes M."/>
            <person name="Lek S."/>
            <person name="Wollam A."/>
            <person name="Pepin K.H."/>
            <person name="Palsikar V.B."/>
            <person name="Mitreva M."/>
            <person name="Wilson R.K."/>
        </authorList>
    </citation>
    <scope>NUCLEOTIDE SEQUENCE [LARGE SCALE GENOMIC DNA]</scope>
    <source>
        <strain evidence="1 2">F0041</strain>
    </source>
</reference>
<dbReference type="HOGENOM" id="CLU_2950728_0_0_10"/>